<dbReference type="SUPFAM" id="SSF56276">
    <property type="entry name" value="S-adenosylmethionine decarboxylase"/>
    <property type="match status" value="1"/>
</dbReference>
<reference evidence="5" key="1">
    <citation type="journal article" date="2020" name="Microb. Genom.">
        <title>Genetic diversity of clinical and environmental Mucorales isolates obtained from an investigation of mucormycosis cases among solid organ transplant recipients.</title>
        <authorList>
            <person name="Nguyen M.H."/>
            <person name="Kaul D."/>
            <person name="Muto C."/>
            <person name="Cheng S.J."/>
            <person name="Richter R.A."/>
            <person name="Bruno V.M."/>
            <person name="Liu G."/>
            <person name="Beyhan S."/>
            <person name="Sundermann A.J."/>
            <person name="Mounaud S."/>
            <person name="Pasculle A.W."/>
            <person name="Nierman W.C."/>
            <person name="Driscoll E."/>
            <person name="Cumbie R."/>
            <person name="Clancy C.J."/>
            <person name="Dupont C.L."/>
        </authorList>
    </citation>
    <scope>NUCLEOTIDE SEQUENCE</scope>
    <source>
        <strain evidence="5">GL11</strain>
    </source>
</reference>
<evidence type="ECO:0000313" key="5">
    <source>
        <dbReference type="EMBL" id="KAG1313495.1"/>
    </source>
</evidence>
<evidence type="ECO:0000256" key="2">
    <source>
        <dbReference type="ARBA" id="ARBA00008466"/>
    </source>
</evidence>
<dbReference type="Gene3D" id="3.30.360.50">
    <property type="entry name" value="S-adenosylmethionine decarboxylase"/>
    <property type="match status" value="1"/>
</dbReference>
<dbReference type="Proteomes" id="UP000716291">
    <property type="component" value="Unassembled WGS sequence"/>
</dbReference>
<keyword evidence="3" id="KW-0745">Spermidine biosynthesis</keyword>
<dbReference type="GO" id="GO:0008295">
    <property type="term" value="P:spermidine biosynthetic process"/>
    <property type="evidence" value="ECO:0007669"/>
    <property type="project" value="UniProtKB-KW"/>
</dbReference>
<comment type="pathway">
    <text evidence="1">Amine and polyamine biosynthesis; S-adenosylmethioninamine biosynthesis; S-adenosylmethioninamine from S-adenosyl-L-methionine: step 1/1.</text>
</comment>
<dbReference type="Gene3D" id="3.60.90.10">
    <property type="entry name" value="S-adenosylmethionine decarboxylase"/>
    <property type="match status" value="2"/>
</dbReference>
<gene>
    <name evidence="5" type="ORF">G6F64_002205</name>
</gene>
<dbReference type="GO" id="GO:0005829">
    <property type="term" value="C:cytosol"/>
    <property type="evidence" value="ECO:0007669"/>
    <property type="project" value="TreeGrafter"/>
</dbReference>
<dbReference type="InterPro" id="IPR018166">
    <property type="entry name" value="S-AdoMet_deCO2ase_CS"/>
</dbReference>
<dbReference type="InterPro" id="IPR016067">
    <property type="entry name" value="S-AdoMet_deCO2ase_core"/>
</dbReference>
<name>A0A9P6XGQ3_RHIOR</name>
<comment type="caution">
    <text evidence="5">The sequence shown here is derived from an EMBL/GenBank/DDBJ whole genome shotgun (WGS) entry which is preliminary data.</text>
</comment>
<keyword evidence="4" id="KW-0620">Polyamine biosynthesis</keyword>
<organism evidence="5 6">
    <name type="scientific">Rhizopus oryzae</name>
    <name type="common">Mucormycosis agent</name>
    <name type="synonym">Rhizopus arrhizus var. delemar</name>
    <dbReference type="NCBI Taxonomy" id="64495"/>
    <lineage>
        <taxon>Eukaryota</taxon>
        <taxon>Fungi</taxon>
        <taxon>Fungi incertae sedis</taxon>
        <taxon>Mucoromycota</taxon>
        <taxon>Mucoromycotina</taxon>
        <taxon>Mucoromycetes</taxon>
        <taxon>Mucorales</taxon>
        <taxon>Mucorineae</taxon>
        <taxon>Rhizopodaceae</taxon>
        <taxon>Rhizopus</taxon>
    </lineage>
</organism>
<dbReference type="PANTHER" id="PTHR11570">
    <property type="entry name" value="S-ADENOSYLMETHIONINE DECARBOXYLASE"/>
    <property type="match status" value="1"/>
</dbReference>
<evidence type="ECO:0000256" key="3">
    <source>
        <dbReference type="ARBA" id="ARBA00023066"/>
    </source>
</evidence>
<dbReference type="GO" id="GO:0004014">
    <property type="term" value="F:adenosylmethionine decarboxylase activity"/>
    <property type="evidence" value="ECO:0007669"/>
    <property type="project" value="InterPro"/>
</dbReference>
<evidence type="ECO:0000313" key="6">
    <source>
        <dbReference type="Proteomes" id="UP000716291"/>
    </source>
</evidence>
<dbReference type="AlphaFoldDB" id="A0A9P6XGQ3"/>
<proteinExistence type="inferred from homology"/>
<dbReference type="InterPro" id="IPR048283">
    <property type="entry name" value="AdoMetDC-like"/>
</dbReference>
<evidence type="ECO:0008006" key="7">
    <source>
        <dbReference type="Google" id="ProtNLM"/>
    </source>
</evidence>
<dbReference type="PANTHER" id="PTHR11570:SF0">
    <property type="entry name" value="S-ADENOSYLMETHIONINE DECARBOXYLASE PROENZYME"/>
    <property type="match status" value="1"/>
</dbReference>
<comment type="similarity">
    <text evidence="2">Belongs to the eukaryotic AdoMetDC family.</text>
</comment>
<accession>A0A9P6XGQ3</accession>
<keyword evidence="6" id="KW-1185">Reference proteome</keyword>
<dbReference type="EMBL" id="JAANQT010000189">
    <property type="protein sequence ID" value="KAG1313495.1"/>
    <property type="molecule type" value="Genomic_DNA"/>
</dbReference>
<dbReference type="Pfam" id="PF01536">
    <property type="entry name" value="SAM_decarbox"/>
    <property type="match status" value="1"/>
</dbReference>
<evidence type="ECO:0000256" key="1">
    <source>
        <dbReference type="ARBA" id="ARBA00004911"/>
    </source>
</evidence>
<sequence>MDYNIIPQPTAPPPSGTNYSAEHGCFEGPEKLLEIWFSPAPFKQAILSNNNSDSDESTPATPNDSQINLSLGFSNDLRTVDRALWDSMLATVKCTVLNVIRNDHVDAYLLSESSMFVYPHKIILKTCGTTTLLKALPYMLEIAKTRCGYDSVYRLFYSRKSFMFPDKQPGPHRSWEEEVKYLDAHFDNGASYVIGDTNTDEWYLYLTSPDISQHQNHIENLTDMKQLMKKTNGLSWMSDYTWYKMDGNESINLHHPHSFPIISSSTAGYRAHDETIEILMTKLDPEAMRAFYHRKDEPSGLEGGNRVDAETGLDKLYPEADVDAFLFEPCGYSCNGLLGDGYYTIHVTPEPQCSYASFETTIPIKPLENPGKQGDGYQEAARKLIRQVVDIFQPGAFTVTYFSSHVDDTQQMDNIKKLVRTIDQFGGYKRKDKILYEFEGYDLVFGHYTKL</sequence>
<evidence type="ECO:0000256" key="4">
    <source>
        <dbReference type="ARBA" id="ARBA00023115"/>
    </source>
</evidence>
<protein>
    <recommendedName>
        <fullName evidence="7">Adenosylmethionine decarboxylase</fullName>
    </recommendedName>
</protein>
<dbReference type="GO" id="GO:0006597">
    <property type="term" value="P:spermine biosynthetic process"/>
    <property type="evidence" value="ECO:0007669"/>
    <property type="project" value="TreeGrafter"/>
</dbReference>
<dbReference type="PROSITE" id="PS01336">
    <property type="entry name" value="ADOMETDC"/>
    <property type="match status" value="1"/>
</dbReference>